<dbReference type="PANTHER" id="PTHR43333">
    <property type="entry name" value="2-HACID_DH_C DOMAIN-CONTAINING PROTEIN"/>
    <property type="match status" value="1"/>
</dbReference>
<protein>
    <recommendedName>
        <fullName evidence="3">D-isomer specific 2-hydroxyacid dehydrogenase NAD-binding domain-containing protein</fullName>
    </recommendedName>
</protein>
<dbReference type="Proteomes" id="UP000054396">
    <property type="component" value="Unassembled WGS sequence"/>
</dbReference>
<dbReference type="GO" id="GO:0051287">
    <property type="term" value="F:NAD binding"/>
    <property type="evidence" value="ECO:0007669"/>
    <property type="project" value="InterPro"/>
</dbReference>
<organism evidence="4 5">
    <name type="scientific">Pseudoponticoccus marisrubri</name>
    <dbReference type="NCBI Taxonomy" id="1685382"/>
    <lineage>
        <taxon>Bacteria</taxon>
        <taxon>Pseudomonadati</taxon>
        <taxon>Pseudomonadota</taxon>
        <taxon>Alphaproteobacteria</taxon>
        <taxon>Rhodobacterales</taxon>
        <taxon>Roseobacteraceae</taxon>
        <taxon>Pseudoponticoccus</taxon>
    </lineage>
</organism>
<dbReference type="PANTHER" id="PTHR43333:SF1">
    <property type="entry name" value="D-ISOMER SPECIFIC 2-HYDROXYACID DEHYDROGENASE NAD-BINDING DOMAIN-CONTAINING PROTEIN"/>
    <property type="match status" value="1"/>
</dbReference>
<keyword evidence="5" id="KW-1185">Reference proteome</keyword>
<proteinExistence type="predicted"/>
<dbReference type="Gene3D" id="3.40.50.720">
    <property type="entry name" value="NAD(P)-binding Rossmann-like Domain"/>
    <property type="match status" value="2"/>
</dbReference>
<dbReference type="InterPro" id="IPR006140">
    <property type="entry name" value="D-isomer_DH_NAD-bd"/>
</dbReference>
<keyword evidence="2" id="KW-0520">NAD</keyword>
<dbReference type="AlphaFoldDB" id="A0A0W7WHI6"/>
<feature type="domain" description="D-isomer specific 2-hydroxyacid dehydrogenase NAD-binding" evidence="3">
    <location>
        <begin position="106"/>
        <end position="274"/>
    </location>
</feature>
<dbReference type="InterPro" id="IPR036291">
    <property type="entry name" value="NAD(P)-bd_dom_sf"/>
</dbReference>
<evidence type="ECO:0000256" key="2">
    <source>
        <dbReference type="ARBA" id="ARBA00023027"/>
    </source>
</evidence>
<dbReference type="CDD" id="cd12164">
    <property type="entry name" value="GDH_like_2"/>
    <property type="match status" value="1"/>
</dbReference>
<accession>A0A0W7WHI6</accession>
<evidence type="ECO:0000259" key="3">
    <source>
        <dbReference type="Pfam" id="PF02826"/>
    </source>
</evidence>
<dbReference type="EMBL" id="LPXO01000009">
    <property type="protein sequence ID" value="KUF09943.1"/>
    <property type="molecule type" value="Genomic_DNA"/>
</dbReference>
<name>A0A0W7WHI6_9RHOB</name>
<dbReference type="Pfam" id="PF02826">
    <property type="entry name" value="2-Hacid_dh_C"/>
    <property type="match status" value="1"/>
</dbReference>
<keyword evidence="1" id="KW-0560">Oxidoreductase</keyword>
<reference evidence="4 5" key="1">
    <citation type="submission" date="2015-12" db="EMBL/GenBank/DDBJ databases">
        <authorList>
            <person name="Shamseldin A."/>
            <person name="Moawad H."/>
            <person name="Abd El-Rahim W.M."/>
            <person name="Sadowsky M.J."/>
        </authorList>
    </citation>
    <scope>NUCLEOTIDE SEQUENCE [LARGE SCALE GENOMIC DNA]</scope>
    <source>
        <strain evidence="4 5">SJ5A-1</strain>
    </source>
</reference>
<dbReference type="STRING" id="1685382.AVJ23_14445"/>
<dbReference type="SUPFAM" id="SSF51735">
    <property type="entry name" value="NAD(P)-binding Rossmann-fold domains"/>
    <property type="match status" value="1"/>
</dbReference>
<gene>
    <name evidence="4" type="ORF">AVJ23_14445</name>
</gene>
<dbReference type="GO" id="GO:0016491">
    <property type="term" value="F:oxidoreductase activity"/>
    <property type="evidence" value="ECO:0007669"/>
    <property type="project" value="UniProtKB-KW"/>
</dbReference>
<dbReference type="RefSeq" id="WP_058862920.1">
    <property type="nucleotide sequence ID" value="NZ_LPXO01000009.1"/>
</dbReference>
<evidence type="ECO:0000313" key="5">
    <source>
        <dbReference type="Proteomes" id="UP000054396"/>
    </source>
</evidence>
<evidence type="ECO:0000313" key="4">
    <source>
        <dbReference type="EMBL" id="KUF09943.1"/>
    </source>
</evidence>
<dbReference type="OrthoDB" id="9787219at2"/>
<sequence>MTEQIRILIASKGKPEALAQGFRQEFPQAEILTDPAALDGTPVPYVVAGKPDPGTIAAVPGLELVLSLNAGIEHLLAPGEVPEGVPIVRLVDPAMTEGMSDWCLAVVLSWHRNLPLYRADTEWTRRTEVLSRDRVVTVLGAGALGSRVARLLAAIGFDTRVWSRTGRAVEGARAFAGPEGLVEATTGADAVVNLLPLTDATRDVLDAALFARMNRGGLVASAGRGQHLVDADLIAALDSGQIGAAALDVFRTEPLPPEDPLWTHPGILVTPHVAAPTQPGSAVRIMAENIRRHMNGDPITEIADPARGY</sequence>
<comment type="caution">
    <text evidence="4">The sequence shown here is derived from an EMBL/GenBank/DDBJ whole genome shotgun (WGS) entry which is preliminary data.</text>
</comment>
<evidence type="ECO:0000256" key="1">
    <source>
        <dbReference type="ARBA" id="ARBA00023002"/>
    </source>
</evidence>